<comment type="caution">
    <text evidence="1">The sequence shown here is derived from an EMBL/GenBank/DDBJ whole genome shotgun (WGS) entry which is preliminary data.</text>
</comment>
<evidence type="ECO:0000313" key="1">
    <source>
        <dbReference type="EMBL" id="PLA54969.1"/>
    </source>
</evidence>
<gene>
    <name evidence="1" type="ORF">CYK21_02475</name>
</gene>
<proteinExistence type="predicted"/>
<evidence type="ECO:0000313" key="2">
    <source>
        <dbReference type="Proteomes" id="UP000235073"/>
    </source>
</evidence>
<reference evidence="1 2" key="1">
    <citation type="submission" date="2017-12" db="EMBL/GenBank/DDBJ databases">
        <title>Phylogenetic diversity of female urinary microbiome.</title>
        <authorList>
            <person name="Thomas-White K."/>
            <person name="Wolfe A.J."/>
        </authorList>
    </citation>
    <scope>NUCLEOTIDE SEQUENCE [LARGE SCALE GENOMIC DNA]</scope>
    <source>
        <strain evidence="1 2">UMB0733</strain>
    </source>
</reference>
<dbReference type="EMBL" id="PKIB01000001">
    <property type="protein sequence ID" value="PLA54969.1"/>
    <property type="molecule type" value="Genomic_DNA"/>
</dbReference>
<organism evidence="1 2">
    <name type="scientific">Streptococcus macedonicus</name>
    <name type="common">Streptococcus gallolyticus macedonicus</name>
    <dbReference type="NCBI Taxonomy" id="59310"/>
    <lineage>
        <taxon>Bacteria</taxon>
        <taxon>Bacillati</taxon>
        <taxon>Bacillota</taxon>
        <taxon>Bacilli</taxon>
        <taxon>Lactobacillales</taxon>
        <taxon>Streptococcaceae</taxon>
        <taxon>Streptococcus</taxon>
    </lineage>
</organism>
<dbReference type="InterPro" id="IPR026989">
    <property type="entry name" value="TnpV"/>
</dbReference>
<dbReference type="Pfam" id="PF14198">
    <property type="entry name" value="TnpV"/>
    <property type="match status" value="1"/>
</dbReference>
<accession>A0A2I1YJB0</accession>
<protein>
    <submittedName>
        <fullName evidence="1">TnpV protein</fullName>
    </submittedName>
</protein>
<name>A0A2I1YJB0_STRMC</name>
<sequence length="109" mass="13041">MEKYIYDNSNGLWYELYGDYYLPCLVIPEEEVHPIGIWDRKHQQYLREYRPMLYNDLVLSGMLYSYLTDIDTQARNKLDLLVTQLAWGKAMNNIRNRAEEIINAELIFA</sequence>
<dbReference type="AlphaFoldDB" id="A0A2I1YJB0"/>
<dbReference type="Proteomes" id="UP000235073">
    <property type="component" value="Unassembled WGS sequence"/>
</dbReference>
<dbReference type="RefSeq" id="WP_101774212.1">
    <property type="nucleotide sequence ID" value="NZ_PKIB01000001.1"/>
</dbReference>